<feature type="domain" description="tRNA/rRNA methyltransferase SpoU type" evidence="8">
    <location>
        <begin position="90"/>
        <end position="228"/>
    </location>
</feature>
<accession>A0A2V3J240</accession>
<evidence type="ECO:0000256" key="5">
    <source>
        <dbReference type="ARBA" id="ARBA00022694"/>
    </source>
</evidence>
<evidence type="ECO:0000259" key="8">
    <source>
        <dbReference type="Pfam" id="PF00588"/>
    </source>
</evidence>
<organism evidence="9 10">
    <name type="scientific">Gracilariopsis chorda</name>
    <dbReference type="NCBI Taxonomy" id="448386"/>
    <lineage>
        <taxon>Eukaryota</taxon>
        <taxon>Rhodophyta</taxon>
        <taxon>Florideophyceae</taxon>
        <taxon>Rhodymeniophycidae</taxon>
        <taxon>Gracilariales</taxon>
        <taxon>Gracilariaceae</taxon>
        <taxon>Gracilariopsis</taxon>
    </lineage>
</organism>
<gene>
    <name evidence="9" type="ORF">BWQ96_01690</name>
</gene>
<keyword evidence="3 9" id="KW-0808">Transferase</keyword>
<feature type="region of interest" description="Disordered" evidence="7">
    <location>
        <begin position="1"/>
        <end position="46"/>
    </location>
</feature>
<dbReference type="SUPFAM" id="SSF75217">
    <property type="entry name" value="alpha/beta knot"/>
    <property type="match status" value="1"/>
</dbReference>
<dbReference type="PANTHER" id="PTHR43453:SF1">
    <property type="entry name" value="TRNA_RRNA METHYLTRANSFERASE SPOU TYPE DOMAIN-CONTAINING PROTEIN"/>
    <property type="match status" value="1"/>
</dbReference>
<evidence type="ECO:0000256" key="1">
    <source>
        <dbReference type="ARBA" id="ARBA00022555"/>
    </source>
</evidence>
<dbReference type="OrthoDB" id="241340at2759"/>
<proteinExistence type="predicted"/>
<dbReference type="STRING" id="448386.A0A2V3J240"/>
<dbReference type="AlphaFoldDB" id="A0A2V3J240"/>
<dbReference type="InterPro" id="IPR001537">
    <property type="entry name" value="SpoU_MeTrfase"/>
</dbReference>
<dbReference type="EMBL" id="NBIV01000013">
    <property type="protein sequence ID" value="PXF48521.1"/>
    <property type="molecule type" value="Genomic_DNA"/>
</dbReference>
<name>A0A2V3J240_9FLOR</name>
<dbReference type="Pfam" id="PF00588">
    <property type="entry name" value="SpoU_methylase"/>
    <property type="match status" value="1"/>
</dbReference>
<evidence type="ECO:0000256" key="3">
    <source>
        <dbReference type="ARBA" id="ARBA00022679"/>
    </source>
</evidence>
<keyword evidence="1" id="KW-0820">tRNA-binding</keyword>
<evidence type="ECO:0000256" key="6">
    <source>
        <dbReference type="ARBA" id="ARBA00022884"/>
    </source>
</evidence>
<evidence type="ECO:0000256" key="4">
    <source>
        <dbReference type="ARBA" id="ARBA00022691"/>
    </source>
</evidence>
<keyword evidence="10" id="KW-1185">Reference proteome</keyword>
<evidence type="ECO:0000313" key="10">
    <source>
        <dbReference type="Proteomes" id="UP000247409"/>
    </source>
</evidence>
<keyword evidence="2 9" id="KW-0489">Methyltransferase</keyword>
<keyword evidence="6" id="KW-0694">RNA-binding</keyword>
<sequence length="277" mass="31195">MDKSSDESLEELRANGKKPRFNKADHPLIPKQPKPPVGKNEDGSWGPTGLYGSRVKETKLLSTLRDVIKPSRLKRVEEVLASRCSRVQCLFENLHDPANGAACLRTMEGFGLLEAHAVEAYEPFKVQGGITMNADKWMIVKKYKHCLDATTALKERGFTLVATCLDDDAIPINEVDFEDMNRVCLMFGNEERGLSFALRDVADVKAYIPMSGFSQSFNISVSCAMFLFHVRQCGLINPDLDDELLNKLYLQWLLMSTKKAATVLKKHKLEHEVQDFV</sequence>
<reference evidence="9 10" key="1">
    <citation type="journal article" date="2018" name="Mol. Biol. Evol.">
        <title>Analysis of the draft genome of the red seaweed Gracilariopsis chorda provides insights into genome size evolution in Rhodophyta.</title>
        <authorList>
            <person name="Lee J."/>
            <person name="Yang E.C."/>
            <person name="Graf L."/>
            <person name="Yang J.H."/>
            <person name="Qiu H."/>
            <person name="Zel Zion U."/>
            <person name="Chan C.X."/>
            <person name="Stephens T.G."/>
            <person name="Weber A.P.M."/>
            <person name="Boo G.H."/>
            <person name="Boo S.M."/>
            <person name="Kim K.M."/>
            <person name="Shin Y."/>
            <person name="Jung M."/>
            <person name="Lee S.J."/>
            <person name="Yim H.S."/>
            <person name="Lee J.H."/>
            <person name="Bhattacharya D."/>
            <person name="Yoon H.S."/>
        </authorList>
    </citation>
    <scope>NUCLEOTIDE SEQUENCE [LARGE SCALE GENOMIC DNA]</scope>
    <source>
        <strain evidence="9 10">SKKU-2015</strain>
        <tissue evidence="9">Whole body</tissue>
    </source>
</reference>
<dbReference type="CDD" id="cd18092">
    <property type="entry name" value="SpoU-like_TrmH"/>
    <property type="match status" value="1"/>
</dbReference>
<dbReference type="Proteomes" id="UP000247409">
    <property type="component" value="Unassembled WGS sequence"/>
</dbReference>
<dbReference type="InterPro" id="IPR029028">
    <property type="entry name" value="Alpha/beta_knot_MTases"/>
</dbReference>
<feature type="compositionally biased region" description="Basic and acidic residues" evidence="7">
    <location>
        <begin position="1"/>
        <end position="14"/>
    </location>
</feature>
<dbReference type="GO" id="GO:0000049">
    <property type="term" value="F:tRNA binding"/>
    <property type="evidence" value="ECO:0007669"/>
    <property type="project" value="UniProtKB-KW"/>
</dbReference>
<keyword evidence="5" id="KW-0819">tRNA processing</keyword>
<dbReference type="InterPro" id="IPR029026">
    <property type="entry name" value="tRNA_m1G_MTases_N"/>
</dbReference>
<dbReference type="PANTHER" id="PTHR43453">
    <property type="entry name" value="RRNA METHYLASE-LIKE"/>
    <property type="match status" value="1"/>
</dbReference>
<dbReference type="GO" id="GO:0002938">
    <property type="term" value="P:tRNA guanine ribose methylation"/>
    <property type="evidence" value="ECO:0007669"/>
    <property type="project" value="TreeGrafter"/>
</dbReference>
<comment type="caution">
    <text evidence="9">The sequence shown here is derived from an EMBL/GenBank/DDBJ whole genome shotgun (WGS) entry which is preliminary data.</text>
</comment>
<evidence type="ECO:0000256" key="2">
    <source>
        <dbReference type="ARBA" id="ARBA00022603"/>
    </source>
</evidence>
<keyword evidence="4" id="KW-0949">S-adenosyl-L-methionine</keyword>
<evidence type="ECO:0000256" key="7">
    <source>
        <dbReference type="SAM" id="MobiDB-lite"/>
    </source>
</evidence>
<protein>
    <submittedName>
        <fullName evidence="9">tRNA (Guanosine(18)-2'-O)-methyltransferase</fullName>
    </submittedName>
</protein>
<dbReference type="GO" id="GO:0008173">
    <property type="term" value="F:RNA methyltransferase activity"/>
    <property type="evidence" value="ECO:0007669"/>
    <property type="project" value="InterPro"/>
</dbReference>
<dbReference type="Gene3D" id="3.40.1280.10">
    <property type="match status" value="1"/>
</dbReference>
<evidence type="ECO:0000313" key="9">
    <source>
        <dbReference type="EMBL" id="PXF48521.1"/>
    </source>
</evidence>
<dbReference type="InterPro" id="IPR033671">
    <property type="entry name" value="TrmH"/>
</dbReference>